<sequence length="177" mass="19357">MSRIAKSPVLIPKGLDVEVGGQTIKVKGSQGVATCPFPELVDVKLMDNVLSFAPRIPSKKASALAGTIRALVSNMVQGVMQGFEKKLSLVGVGYRVQVEDKWLILTLGYSHPVRFKIPDDITIETPSQTNIVIKGIDKQRVGQVAADIRAYRKPEPYKGKGVRYADEVVVIKEAKKK</sequence>
<dbReference type="Proteomes" id="UP001171945">
    <property type="component" value="Unassembled WGS sequence"/>
</dbReference>
<evidence type="ECO:0000256" key="1">
    <source>
        <dbReference type="ARBA" id="ARBA00022980"/>
    </source>
</evidence>
<dbReference type="PANTHER" id="PTHR11655:SF14">
    <property type="entry name" value="LARGE RIBOSOMAL SUBUNIT PROTEIN UL6M"/>
    <property type="match status" value="1"/>
</dbReference>
<proteinExistence type="inferred from homology"/>
<dbReference type="Gene3D" id="3.90.930.12">
    <property type="entry name" value="Ribosomal protein L6, alpha-beta domain"/>
    <property type="match status" value="2"/>
</dbReference>
<comment type="function">
    <text evidence="3 5">This protein binds to the 23S rRNA, and is important in its secondary structure. It is located near the subunit interface in the base of the L7/L12 stalk, and near the tRNA binding site of the peptidyltransferase center.</text>
</comment>
<gene>
    <name evidence="3 7" type="primary">rplF</name>
    <name evidence="7" type="ORF">QUF54_02210</name>
</gene>
<reference evidence="7" key="1">
    <citation type="submission" date="2023-06" db="EMBL/GenBank/DDBJ databases">
        <title>Uncultivated large filamentous bacteria from sulfidic sediments reveal new species and different genomic features in energy metabolism and defense.</title>
        <authorList>
            <person name="Fonseca A."/>
        </authorList>
    </citation>
    <scope>NUCLEOTIDE SEQUENCE</scope>
    <source>
        <strain evidence="7">HSG4</strain>
    </source>
</reference>
<dbReference type="GO" id="GO:0005840">
    <property type="term" value="C:ribosome"/>
    <property type="evidence" value="ECO:0007669"/>
    <property type="project" value="UniProtKB-KW"/>
</dbReference>
<dbReference type="PRINTS" id="PR00059">
    <property type="entry name" value="RIBOSOMALL6"/>
</dbReference>
<dbReference type="Pfam" id="PF00347">
    <property type="entry name" value="Ribosomal_L6"/>
    <property type="match status" value="2"/>
</dbReference>
<evidence type="ECO:0000256" key="5">
    <source>
        <dbReference type="RuleBase" id="RU003870"/>
    </source>
</evidence>
<comment type="similarity">
    <text evidence="3 4">Belongs to the universal ribosomal protein uL6 family.</text>
</comment>
<evidence type="ECO:0000256" key="4">
    <source>
        <dbReference type="RuleBase" id="RU003869"/>
    </source>
</evidence>
<evidence type="ECO:0000256" key="2">
    <source>
        <dbReference type="ARBA" id="ARBA00023274"/>
    </source>
</evidence>
<comment type="subunit">
    <text evidence="3">Part of the 50S ribosomal subunit.</text>
</comment>
<name>A0ABT7VR44_9GAMM</name>
<dbReference type="InterPro" id="IPR000702">
    <property type="entry name" value="Ribosomal_uL6-like"/>
</dbReference>
<keyword evidence="3 5" id="KW-0699">rRNA-binding</keyword>
<dbReference type="PIRSF" id="PIRSF002162">
    <property type="entry name" value="Ribosomal_L6"/>
    <property type="match status" value="1"/>
</dbReference>
<keyword evidence="3 5" id="KW-0694">RNA-binding</keyword>
<feature type="domain" description="Large ribosomal subunit protein uL6 alpha-beta" evidence="6">
    <location>
        <begin position="11"/>
        <end position="82"/>
    </location>
</feature>
<accession>A0ABT7VR44</accession>
<dbReference type="SUPFAM" id="SSF56053">
    <property type="entry name" value="Ribosomal protein L6"/>
    <property type="match status" value="2"/>
</dbReference>
<comment type="caution">
    <text evidence="7">The sequence shown here is derived from an EMBL/GenBank/DDBJ whole genome shotgun (WGS) entry which is preliminary data.</text>
</comment>
<dbReference type="EMBL" id="JAUCGM010000071">
    <property type="protein sequence ID" value="MDM8562146.1"/>
    <property type="molecule type" value="Genomic_DNA"/>
</dbReference>
<evidence type="ECO:0000313" key="7">
    <source>
        <dbReference type="EMBL" id="MDM8562146.1"/>
    </source>
</evidence>
<dbReference type="NCBIfam" id="TIGR03654">
    <property type="entry name" value="L6_bact"/>
    <property type="match status" value="1"/>
</dbReference>
<keyword evidence="2 3" id="KW-0687">Ribonucleoprotein</keyword>
<evidence type="ECO:0000259" key="6">
    <source>
        <dbReference type="Pfam" id="PF00347"/>
    </source>
</evidence>
<protein>
    <recommendedName>
        <fullName evidence="3">Large ribosomal subunit protein uL6</fullName>
    </recommendedName>
</protein>
<dbReference type="InterPro" id="IPR020040">
    <property type="entry name" value="Ribosomal_uL6_a/b-dom"/>
</dbReference>
<dbReference type="InterPro" id="IPR036789">
    <property type="entry name" value="Ribosomal_uL6-like_a/b-dom_sf"/>
</dbReference>
<dbReference type="InterPro" id="IPR019906">
    <property type="entry name" value="Ribosomal_uL6_bac-type"/>
</dbReference>
<keyword evidence="1 3" id="KW-0689">Ribosomal protein</keyword>
<evidence type="ECO:0000256" key="3">
    <source>
        <dbReference type="HAMAP-Rule" id="MF_01365"/>
    </source>
</evidence>
<dbReference type="PROSITE" id="PS00525">
    <property type="entry name" value="RIBOSOMAL_L6_1"/>
    <property type="match status" value="1"/>
</dbReference>
<keyword evidence="8" id="KW-1185">Reference proteome</keyword>
<dbReference type="PANTHER" id="PTHR11655">
    <property type="entry name" value="60S/50S RIBOSOMAL PROTEIN L6/L9"/>
    <property type="match status" value="1"/>
</dbReference>
<evidence type="ECO:0000313" key="8">
    <source>
        <dbReference type="Proteomes" id="UP001171945"/>
    </source>
</evidence>
<dbReference type="HAMAP" id="MF_01365_B">
    <property type="entry name" value="Ribosomal_uL6_B"/>
    <property type="match status" value="1"/>
</dbReference>
<dbReference type="InterPro" id="IPR002358">
    <property type="entry name" value="Ribosomal_uL6_CS"/>
</dbReference>
<feature type="domain" description="Large ribosomal subunit protein uL6 alpha-beta" evidence="6">
    <location>
        <begin position="90"/>
        <end position="164"/>
    </location>
</feature>
<organism evidence="7 8">
    <name type="scientific">Candidatus Marithioploca araucensis</name>
    <dbReference type="NCBI Taxonomy" id="70273"/>
    <lineage>
        <taxon>Bacteria</taxon>
        <taxon>Pseudomonadati</taxon>
        <taxon>Pseudomonadota</taxon>
        <taxon>Gammaproteobacteria</taxon>
        <taxon>Thiotrichales</taxon>
        <taxon>Thiotrichaceae</taxon>
        <taxon>Candidatus Marithioploca</taxon>
    </lineage>
</organism>